<dbReference type="InterPro" id="IPR033397">
    <property type="entry name" value="Metallo_peptidase_C"/>
</dbReference>
<dbReference type="eggNOG" id="COG3608">
    <property type="taxonomic scope" value="Bacteria"/>
</dbReference>
<accession>T0KQK9</accession>
<protein>
    <recommendedName>
        <fullName evidence="5">Deacylase</fullName>
    </recommendedName>
</protein>
<sequence>MNLGMLKLFSTAIFLFCSLLGAQDLFKFDLIQKGEQDANTLLVIGGIQGDEPGGFISASLLATHYEITKGSLWVVPNLNFYSIIKRSRGPHGDMNRKFAELCQKDPEYETIQRIKSYIKDKNVKLVVNLHDGSGFYRKNYEDDMHSPHRWGQCSIIDQSNIDTKIYSNLEDIASSVVKHVNDHLIKDKHKYHVHNTRTKEGDKEMEKTLTYFAINEGKAAFGNEASKSLPTHQRVYYHLLALEKYMNVMGIEFKRKFTLDSAGVYSAINNDIHISLYEEKISLPLAQIRDIVNYFPIKKDGVVDFKASNPLLTIIKNGNTYVIQYGNRRLSKLNADYLDMDKDDNIVKFKVDGKEIDAKFGKILEVDKSFLVYKSNGYRVNVIGYVNKSGIETGIEIKKHQIQKRFSIDKTGTTYRVEYYNKDRFVGMVLVRFKN</sequence>
<dbReference type="PATRIC" id="fig|1172190.3.peg.1410"/>
<evidence type="ECO:0000259" key="2">
    <source>
        <dbReference type="Pfam" id="PF17129"/>
    </source>
</evidence>
<reference evidence="3 4" key="1">
    <citation type="submission" date="2013-07" db="EMBL/GenBank/DDBJ databases">
        <title>Sulfurimonas hongkongensis AST-10 Genome Sequencing.</title>
        <authorList>
            <person name="Cai L."/>
            <person name="Zhang T."/>
        </authorList>
    </citation>
    <scope>NUCLEOTIDE SEQUENCE [LARGE SCALE GENOMIC DNA]</scope>
    <source>
        <strain evidence="3 4">AST-10</strain>
    </source>
</reference>
<proteinExistence type="predicted"/>
<name>T0KQK9_9BACT</name>
<dbReference type="Pfam" id="PF17033">
    <property type="entry name" value="Peptidase_M99"/>
    <property type="match status" value="1"/>
</dbReference>
<dbReference type="InterPro" id="IPR031489">
    <property type="entry name" value="Peptidase_M99"/>
</dbReference>
<dbReference type="AlphaFoldDB" id="T0KQK9"/>
<evidence type="ECO:0000313" key="3">
    <source>
        <dbReference type="EMBL" id="EQB39264.1"/>
    </source>
</evidence>
<evidence type="ECO:0000259" key="1">
    <source>
        <dbReference type="Pfam" id="PF17033"/>
    </source>
</evidence>
<keyword evidence="4" id="KW-1185">Reference proteome</keyword>
<evidence type="ECO:0000313" key="4">
    <source>
        <dbReference type="Proteomes" id="UP000015520"/>
    </source>
</evidence>
<dbReference type="Pfam" id="PF17129">
    <property type="entry name" value="Peptidase_M99_C"/>
    <property type="match status" value="1"/>
</dbReference>
<feature type="domain" description="Metallo-carboxypeptidase C-terminal" evidence="2">
    <location>
        <begin position="344"/>
        <end position="434"/>
    </location>
</feature>
<dbReference type="EMBL" id="AUPZ01000009">
    <property type="protein sequence ID" value="EQB39264.1"/>
    <property type="molecule type" value="Genomic_DNA"/>
</dbReference>
<feature type="domain" description="D,L-carboxypeptidase peptidase" evidence="1">
    <location>
        <begin position="35"/>
        <end position="269"/>
    </location>
</feature>
<organism evidence="3 4">
    <name type="scientific">Sulfurimonas hongkongensis</name>
    <dbReference type="NCBI Taxonomy" id="1172190"/>
    <lineage>
        <taxon>Bacteria</taxon>
        <taxon>Pseudomonadati</taxon>
        <taxon>Campylobacterota</taxon>
        <taxon>Epsilonproteobacteria</taxon>
        <taxon>Campylobacterales</taxon>
        <taxon>Sulfurimonadaceae</taxon>
        <taxon>Sulfurimonas</taxon>
    </lineage>
</organism>
<dbReference type="CDD" id="cd06243">
    <property type="entry name" value="M14_CP_Csd4-like"/>
    <property type="match status" value="1"/>
</dbReference>
<gene>
    <name evidence="3" type="ORF">M947_07285</name>
</gene>
<dbReference type="Proteomes" id="UP000015520">
    <property type="component" value="Unassembled WGS sequence"/>
</dbReference>
<comment type="caution">
    <text evidence="3">The sequence shown here is derived from an EMBL/GenBank/DDBJ whole genome shotgun (WGS) entry which is preliminary data.</text>
</comment>
<evidence type="ECO:0008006" key="5">
    <source>
        <dbReference type="Google" id="ProtNLM"/>
    </source>
</evidence>
<dbReference type="STRING" id="1172190.M947_07285"/>
<dbReference type="SUPFAM" id="SSF53187">
    <property type="entry name" value="Zn-dependent exopeptidases"/>
    <property type="match status" value="1"/>
</dbReference>
<dbReference type="Gene3D" id="3.40.630.10">
    <property type="entry name" value="Zn peptidases"/>
    <property type="match status" value="1"/>
</dbReference>